<gene>
    <name evidence="1" type="ORF">K458DRAFT_304017</name>
</gene>
<dbReference type="AlphaFoldDB" id="A0A6G1IZA2"/>
<protein>
    <submittedName>
        <fullName evidence="1">Uncharacterized protein</fullName>
    </submittedName>
</protein>
<evidence type="ECO:0000313" key="2">
    <source>
        <dbReference type="Proteomes" id="UP000799291"/>
    </source>
</evidence>
<keyword evidence="2" id="KW-1185">Reference proteome</keyword>
<organism evidence="1 2">
    <name type="scientific">Lentithecium fluviatile CBS 122367</name>
    <dbReference type="NCBI Taxonomy" id="1168545"/>
    <lineage>
        <taxon>Eukaryota</taxon>
        <taxon>Fungi</taxon>
        <taxon>Dikarya</taxon>
        <taxon>Ascomycota</taxon>
        <taxon>Pezizomycotina</taxon>
        <taxon>Dothideomycetes</taxon>
        <taxon>Pleosporomycetidae</taxon>
        <taxon>Pleosporales</taxon>
        <taxon>Massarineae</taxon>
        <taxon>Lentitheciaceae</taxon>
        <taxon>Lentithecium</taxon>
    </lineage>
</organism>
<name>A0A6G1IZA2_9PLEO</name>
<dbReference type="Proteomes" id="UP000799291">
    <property type="component" value="Unassembled WGS sequence"/>
</dbReference>
<evidence type="ECO:0000313" key="1">
    <source>
        <dbReference type="EMBL" id="KAF2683587.1"/>
    </source>
</evidence>
<reference evidence="1" key="1">
    <citation type="journal article" date="2020" name="Stud. Mycol.">
        <title>101 Dothideomycetes genomes: a test case for predicting lifestyles and emergence of pathogens.</title>
        <authorList>
            <person name="Haridas S."/>
            <person name="Albert R."/>
            <person name="Binder M."/>
            <person name="Bloem J."/>
            <person name="Labutti K."/>
            <person name="Salamov A."/>
            <person name="Andreopoulos B."/>
            <person name="Baker S."/>
            <person name="Barry K."/>
            <person name="Bills G."/>
            <person name="Bluhm B."/>
            <person name="Cannon C."/>
            <person name="Castanera R."/>
            <person name="Culley D."/>
            <person name="Daum C."/>
            <person name="Ezra D."/>
            <person name="Gonzalez J."/>
            <person name="Henrissat B."/>
            <person name="Kuo A."/>
            <person name="Liang C."/>
            <person name="Lipzen A."/>
            <person name="Lutzoni F."/>
            <person name="Magnuson J."/>
            <person name="Mondo S."/>
            <person name="Nolan M."/>
            <person name="Ohm R."/>
            <person name="Pangilinan J."/>
            <person name="Park H.-J."/>
            <person name="Ramirez L."/>
            <person name="Alfaro M."/>
            <person name="Sun H."/>
            <person name="Tritt A."/>
            <person name="Yoshinaga Y."/>
            <person name="Zwiers L.-H."/>
            <person name="Turgeon B."/>
            <person name="Goodwin S."/>
            <person name="Spatafora J."/>
            <person name="Crous P."/>
            <person name="Grigoriev I."/>
        </authorList>
    </citation>
    <scope>NUCLEOTIDE SEQUENCE</scope>
    <source>
        <strain evidence="1">CBS 122367</strain>
    </source>
</reference>
<proteinExistence type="predicted"/>
<sequence length="492" mass="55066">MAVEELPTCEKCEELAGVVKCSCGARFCEQCFITKHLVRNPKHKHGGTSKTDKAWAWISGAISTLTDTSSRATQFEQDQNTKWFGLHVQKTDANDRVTRLVETSRFSSLVEASMHFDHGSPRRQFPSITSFVGETGGGKYTLVRSLIFSSRMSSAIDALEAPIPGVRSGSAACLPTTGEVNLYLDPHTFGTRHPQLFADCEGMFGGEPAAAQHQNEWFRGGKRYLLESKDGKPIDRKTAVMTIYPRFLYIFSDVICMVTRNQKAWADSAVKLLEWSQVGAHNTVNQYALPALIIVLNGPTIENEAWISDDQDAATRDFFAAIENEINEDVTLRTMASKHGDKSMKELLLRNFSSVHVHYIPLEGFRSLGNSGTIIPQTNRLALKLQHDIRRVQGERADTWTLFDVKQLRIVFDFAFKHLASGSNEPFDFAQCRQQIRLPQSTEGHFAEFIGRCLHNRVEENFDAVARIVGSCIVRNSLKLEGTRKCAHCMNG</sequence>
<accession>A0A6G1IZA2</accession>
<dbReference type="EMBL" id="MU005583">
    <property type="protein sequence ID" value="KAF2683587.1"/>
    <property type="molecule type" value="Genomic_DNA"/>
</dbReference>
<dbReference type="OrthoDB" id="194358at2759"/>
<dbReference type="CDD" id="cd19757">
    <property type="entry name" value="Bbox1"/>
    <property type="match status" value="1"/>
</dbReference>